<organism evidence="3 4">
    <name type="scientific">Paspalum notatum var. saurae</name>
    <dbReference type="NCBI Taxonomy" id="547442"/>
    <lineage>
        <taxon>Eukaryota</taxon>
        <taxon>Viridiplantae</taxon>
        <taxon>Streptophyta</taxon>
        <taxon>Embryophyta</taxon>
        <taxon>Tracheophyta</taxon>
        <taxon>Spermatophyta</taxon>
        <taxon>Magnoliopsida</taxon>
        <taxon>Liliopsida</taxon>
        <taxon>Poales</taxon>
        <taxon>Poaceae</taxon>
        <taxon>PACMAD clade</taxon>
        <taxon>Panicoideae</taxon>
        <taxon>Andropogonodae</taxon>
        <taxon>Paspaleae</taxon>
        <taxon>Paspalinae</taxon>
        <taxon>Paspalum</taxon>
    </lineage>
</organism>
<sequence>MTEAEKRLETGGKAEKPNNGSPLLRLCSIQRAPGKRTTSMEYYVRRIAESMLESQLVYHMSALMLAPGIIKCVNQRRRGFLWSGAGQTDDAKSLVAWEDVQKNRDAGGLGVKDLSIQNTCLLLKLLHRLYTSSSSSWAIWVREQASLATLKGSLKGDHWEVLRSLLPIYRAIAISEVRDGRGTSFGHDAWERSDDLATRFPVLLSHVKEQEAEQELREVLDIVQAVRLAEEPDVRECFVATGDNKLQSSLVYHDLKGGGAAASEEAGFIWKSRAPPRVQFFGWLALRGRLHCRVNLVVKEVVPDDVCAACREEPETTAHILFECRFAAQF</sequence>
<feature type="region of interest" description="Disordered" evidence="1">
    <location>
        <begin position="1"/>
        <end position="22"/>
    </location>
</feature>
<name>A0AAQ3T7W3_PASNO</name>
<dbReference type="AlphaFoldDB" id="A0AAQ3T7W3"/>
<evidence type="ECO:0000313" key="3">
    <source>
        <dbReference type="EMBL" id="WVZ67745.1"/>
    </source>
</evidence>
<protein>
    <recommendedName>
        <fullName evidence="2">Reverse transcriptase zinc-binding domain-containing protein</fullName>
    </recommendedName>
</protein>
<accession>A0AAQ3T7W3</accession>
<dbReference type="Pfam" id="PF13966">
    <property type="entry name" value="zf-RVT"/>
    <property type="match status" value="1"/>
</dbReference>
<feature type="domain" description="Reverse transcriptase zinc-binding" evidence="2">
    <location>
        <begin position="252"/>
        <end position="329"/>
    </location>
</feature>
<dbReference type="Proteomes" id="UP001341281">
    <property type="component" value="Chromosome 04"/>
</dbReference>
<proteinExistence type="predicted"/>
<dbReference type="PANTHER" id="PTHR33116:SF78">
    <property type="entry name" value="OS12G0587133 PROTEIN"/>
    <property type="match status" value="1"/>
</dbReference>
<dbReference type="PANTHER" id="PTHR33116">
    <property type="entry name" value="REVERSE TRANSCRIPTASE ZINC-BINDING DOMAIN-CONTAINING PROTEIN-RELATED-RELATED"/>
    <property type="match status" value="1"/>
</dbReference>
<dbReference type="InterPro" id="IPR026960">
    <property type="entry name" value="RVT-Znf"/>
</dbReference>
<evidence type="ECO:0000259" key="2">
    <source>
        <dbReference type="Pfam" id="PF13966"/>
    </source>
</evidence>
<evidence type="ECO:0000256" key="1">
    <source>
        <dbReference type="SAM" id="MobiDB-lite"/>
    </source>
</evidence>
<evidence type="ECO:0000313" key="4">
    <source>
        <dbReference type="Proteomes" id="UP001341281"/>
    </source>
</evidence>
<feature type="compositionally biased region" description="Basic and acidic residues" evidence="1">
    <location>
        <begin position="1"/>
        <end position="16"/>
    </location>
</feature>
<dbReference type="EMBL" id="CP144748">
    <property type="protein sequence ID" value="WVZ67745.1"/>
    <property type="molecule type" value="Genomic_DNA"/>
</dbReference>
<reference evidence="3 4" key="1">
    <citation type="submission" date="2024-02" db="EMBL/GenBank/DDBJ databases">
        <title>High-quality chromosome-scale genome assembly of Pensacola bahiagrass (Paspalum notatum Flugge var. saurae).</title>
        <authorList>
            <person name="Vega J.M."/>
            <person name="Podio M."/>
            <person name="Orjuela J."/>
            <person name="Siena L.A."/>
            <person name="Pessino S.C."/>
            <person name="Combes M.C."/>
            <person name="Mariac C."/>
            <person name="Albertini E."/>
            <person name="Pupilli F."/>
            <person name="Ortiz J.P.A."/>
            <person name="Leblanc O."/>
        </authorList>
    </citation>
    <scope>NUCLEOTIDE SEQUENCE [LARGE SCALE GENOMIC DNA]</scope>
    <source>
        <strain evidence="3">R1</strain>
        <tissue evidence="3">Leaf</tissue>
    </source>
</reference>
<gene>
    <name evidence="3" type="ORF">U9M48_016786</name>
</gene>
<keyword evidence="4" id="KW-1185">Reference proteome</keyword>